<evidence type="ECO:0000256" key="1">
    <source>
        <dbReference type="SAM" id="Phobius"/>
    </source>
</evidence>
<reference evidence="3 4" key="3">
    <citation type="submission" date="2020-02" db="EMBL/GenBank/DDBJ databases">
        <title>Newly sequenced genome of strain CSTR1 showed variability in Candidatus Kuenenia stuttgartiensis genomes.</title>
        <authorList>
            <person name="Ding C."/>
            <person name="Adrian L."/>
        </authorList>
    </citation>
    <scope>NUCLEOTIDE SEQUENCE [LARGE SCALE GENOMIC DNA]</scope>
    <source>
        <strain evidence="3 4">CSTR1</strain>
    </source>
</reference>
<protein>
    <submittedName>
        <fullName evidence="2">Uncharacterized protein</fullName>
    </submittedName>
</protein>
<dbReference type="EMBL" id="CT573071">
    <property type="protein sequence ID" value="CAJ74458.1"/>
    <property type="molecule type" value="Genomic_DNA"/>
</dbReference>
<keyword evidence="1" id="KW-0812">Transmembrane</keyword>
<dbReference type="EMBL" id="CP049055">
    <property type="protein sequence ID" value="QII11564.1"/>
    <property type="molecule type" value="Genomic_DNA"/>
</dbReference>
<reference evidence="2" key="2">
    <citation type="submission" date="2006-01" db="EMBL/GenBank/DDBJ databases">
        <authorList>
            <person name="Genoscope"/>
        </authorList>
    </citation>
    <scope>NUCLEOTIDE SEQUENCE</scope>
</reference>
<keyword evidence="1" id="KW-1133">Transmembrane helix</keyword>
<gene>
    <name evidence="3" type="ORF">KsCSTR_21850</name>
    <name evidence="2" type="ORF">kuste3695</name>
</gene>
<dbReference type="Proteomes" id="UP000501926">
    <property type="component" value="Chromosome"/>
</dbReference>
<sequence>MLFTILTALKAAGWFPVAGWIAQAGISVLAAAIAWSVTYGLGKAAMAYYKSGMQMPIVEIQQIFKQYYDLGRKQKQEKLS</sequence>
<evidence type="ECO:0000313" key="3">
    <source>
        <dbReference type="EMBL" id="QII11564.1"/>
    </source>
</evidence>
<dbReference type="AlphaFoldDB" id="Q1Q370"/>
<name>Q1Q370_KUEST</name>
<feature type="transmembrane region" description="Helical" evidence="1">
    <location>
        <begin position="20"/>
        <end position="41"/>
    </location>
</feature>
<proteinExistence type="predicted"/>
<organism evidence="2">
    <name type="scientific">Kuenenia stuttgartiensis</name>
    <dbReference type="NCBI Taxonomy" id="174633"/>
    <lineage>
        <taxon>Bacteria</taxon>
        <taxon>Pseudomonadati</taxon>
        <taxon>Planctomycetota</taxon>
        <taxon>Candidatus Brocadiia</taxon>
        <taxon>Candidatus Brocadiales</taxon>
        <taxon>Candidatus Brocadiaceae</taxon>
        <taxon>Candidatus Kuenenia</taxon>
    </lineage>
</organism>
<evidence type="ECO:0000313" key="2">
    <source>
        <dbReference type="EMBL" id="CAJ74458.1"/>
    </source>
</evidence>
<accession>Q1Q370</accession>
<keyword evidence="1" id="KW-0472">Membrane</keyword>
<reference evidence="2" key="1">
    <citation type="journal article" date="2006" name="Nature">
        <title>Deciphering the evolution and metabolism of an anammox bacterium from a community genome.</title>
        <authorList>
            <person name="Strous M."/>
            <person name="Pelletier E."/>
            <person name="Mangenot S."/>
            <person name="Rattei T."/>
            <person name="Lehner A."/>
            <person name="Taylor M.W."/>
            <person name="Horn M."/>
            <person name="Daims H."/>
            <person name="Bartol-Mavel D."/>
            <person name="Wincker P."/>
            <person name="Barbe V."/>
            <person name="Fonknechten N."/>
            <person name="Vallenet D."/>
            <person name="Segurens B."/>
            <person name="Schenowitz-Truong C."/>
            <person name="Medigue C."/>
            <person name="Collingro A."/>
            <person name="Snel B."/>
            <person name="Dutilh B.E."/>
            <person name="OpDenCamp H.J.M."/>
            <person name="vanDerDrift C."/>
            <person name="Cirpus I."/>
            <person name="vanDePas-Schoonen K.T."/>
            <person name="Harhangi H.R."/>
            <person name="vanNiftrik L."/>
            <person name="Schmid M."/>
            <person name="Keltjens J."/>
            <person name="vanDeVossenberg J."/>
            <person name="Kartal B."/>
            <person name="Meier H."/>
            <person name="Frishman D."/>
            <person name="Huynen M.A."/>
            <person name="Mewes H."/>
            <person name="Weissenbach J."/>
            <person name="Jetten M.S.M."/>
            <person name="Wagner M."/>
            <person name="LePaslier D."/>
        </authorList>
    </citation>
    <scope>NUCLEOTIDE SEQUENCE</scope>
</reference>
<evidence type="ECO:0000313" key="4">
    <source>
        <dbReference type="Proteomes" id="UP000501926"/>
    </source>
</evidence>
<dbReference type="RefSeq" id="WP_164994889.1">
    <property type="nucleotide sequence ID" value="NZ_CP049055.1"/>
</dbReference>